<accession>A0A9J2P4V2</accession>
<sequence>MAAWQASHLDPSKNIPTCIIVERKTSIQQTSAISAYRVLKFDGTRFRVSDRRISTSSDYIKRLIERGKCPVVINLDHLKERQPYLTSDGIANAIDYANGCAIIPRSKIVESLAASNALQMWEMRSEITRQVVTLASMPQSAPFAIAIANAEVITADTRNTIYELASQILDEVITQSTFPSIGLCSLKVFVNFLVGKMLEEANVEYKKAIAKLIAKALIIWLDGRSARESEHFQQIFHKIKSYLEENIVDDLMAANETDEITNRNEISIRTTSAAKIIYALDEKNGGVMEECWPQTELDIVSSRQPAGASETQLNHKCKNVFHGVELPPVEPDANGIRNYRFVIEFETTKKFLSTPDQKLIRLDLDAIFECPGDERSTQIAST</sequence>
<dbReference type="WBParaSite" id="ALUE_0000441301-mRNA-1">
    <property type="protein sequence ID" value="ALUE_0000441301-mRNA-1"/>
    <property type="gene ID" value="ALUE_0000441301"/>
</dbReference>
<keyword evidence="1" id="KW-1185">Reference proteome</keyword>
<evidence type="ECO:0000313" key="2">
    <source>
        <dbReference type="WBParaSite" id="ALUE_0000441301-mRNA-1"/>
    </source>
</evidence>
<dbReference type="Proteomes" id="UP000036681">
    <property type="component" value="Unplaced"/>
</dbReference>
<name>A0A9J2P4V2_ASCLU</name>
<protein>
    <submittedName>
        <fullName evidence="2">Uncharacterized protein</fullName>
    </submittedName>
</protein>
<reference evidence="2" key="1">
    <citation type="submission" date="2023-03" db="UniProtKB">
        <authorList>
            <consortium name="WormBaseParasite"/>
        </authorList>
    </citation>
    <scope>IDENTIFICATION</scope>
</reference>
<proteinExistence type="predicted"/>
<organism evidence="1 2">
    <name type="scientific">Ascaris lumbricoides</name>
    <name type="common">Giant roundworm</name>
    <dbReference type="NCBI Taxonomy" id="6252"/>
    <lineage>
        <taxon>Eukaryota</taxon>
        <taxon>Metazoa</taxon>
        <taxon>Ecdysozoa</taxon>
        <taxon>Nematoda</taxon>
        <taxon>Chromadorea</taxon>
        <taxon>Rhabditida</taxon>
        <taxon>Spirurina</taxon>
        <taxon>Ascaridomorpha</taxon>
        <taxon>Ascaridoidea</taxon>
        <taxon>Ascarididae</taxon>
        <taxon>Ascaris</taxon>
    </lineage>
</organism>
<evidence type="ECO:0000313" key="1">
    <source>
        <dbReference type="Proteomes" id="UP000036681"/>
    </source>
</evidence>
<dbReference type="AlphaFoldDB" id="A0A9J2P4V2"/>